<keyword evidence="1" id="KW-0547">Nucleotide-binding</keyword>
<accession>D8M504</accession>
<dbReference type="PRINTS" id="PR00301">
    <property type="entry name" value="HEATSHOCK70"/>
</dbReference>
<dbReference type="SUPFAM" id="SSF100934">
    <property type="entry name" value="Heat shock protein 70kD (HSP70), C-terminal subdomain"/>
    <property type="match status" value="2"/>
</dbReference>
<dbReference type="AlphaFoldDB" id="D8M504"/>
<gene>
    <name evidence="4" type="ORF">GSBLH_T00003067001</name>
</gene>
<proteinExistence type="predicted"/>
<feature type="compositionally biased region" description="Basic and acidic residues" evidence="3">
    <location>
        <begin position="489"/>
        <end position="522"/>
    </location>
</feature>
<name>D8M504_BLAHO</name>
<dbReference type="GO" id="GO:0005829">
    <property type="term" value="C:cytosol"/>
    <property type="evidence" value="ECO:0007669"/>
    <property type="project" value="TreeGrafter"/>
</dbReference>
<dbReference type="Gene3D" id="3.30.30.30">
    <property type="match status" value="1"/>
</dbReference>
<dbReference type="OrthoDB" id="434160at2759"/>
<evidence type="ECO:0000313" key="5">
    <source>
        <dbReference type="Proteomes" id="UP000008312"/>
    </source>
</evidence>
<dbReference type="OMA" id="KEYECIE"/>
<dbReference type="GeneID" id="24920190"/>
<protein>
    <submittedName>
        <fullName evidence="4">Uncharacterized protein</fullName>
    </submittedName>
</protein>
<dbReference type="GO" id="GO:0005524">
    <property type="term" value="F:ATP binding"/>
    <property type="evidence" value="ECO:0007669"/>
    <property type="project" value="UniProtKB-KW"/>
</dbReference>
<evidence type="ECO:0000256" key="1">
    <source>
        <dbReference type="ARBA" id="ARBA00022741"/>
    </source>
</evidence>
<dbReference type="GO" id="GO:0140662">
    <property type="term" value="F:ATP-dependent protein folding chaperone"/>
    <property type="evidence" value="ECO:0007669"/>
    <property type="project" value="InterPro"/>
</dbReference>
<keyword evidence="2" id="KW-0067">ATP-binding</keyword>
<evidence type="ECO:0000256" key="2">
    <source>
        <dbReference type="ARBA" id="ARBA00022840"/>
    </source>
</evidence>
<dbReference type="Pfam" id="PF00012">
    <property type="entry name" value="HSP70"/>
    <property type="match status" value="1"/>
</dbReference>
<dbReference type="InterPro" id="IPR029048">
    <property type="entry name" value="HSP70_C_sf"/>
</dbReference>
<dbReference type="InterPro" id="IPR029047">
    <property type="entry name" value="HSP70_peptide-bd_sf"/>
</dbReference>
<dbReference type="RefSeq" id="XP_012897191.1">
    <property type="nucleotide sequence ID" value="XM_013041737.1"/>
</dbReference>
<dbReference type="GO" id="GO:0005634">
    <property type="term" value="C:nucleus"/>
    <property type="evidence" value="ECO:0007669"/>
    <property type="project" value="TreeGrafter"/>
</dbReference>
<sequence length="819" mass="91740">MSVLGIDFGSDACVIGQAGGMGAGLGRGGIDIILNDNSKRRTPSIVSFQDEERFIGEHAEPYVRSNAKNTPSMMKSLLGRNYSDPEVQEEMKKLPFKLVPLENDHIGISVNYGGETRVLTPEHITAILLRHCCSLAQKSSKHSGNSDVVISVPPFWNDSQRRAMYHASQIAGVRCLRLLNENVATALDYGIFRNLKGEFSDKPVYILFVDMGYTATHATVAAFTSSKVKILSCAYDRHLGSRACDEVIANFIAEGFIAKYHSDPRQNTRAMAKLLAAAEKTKKTLSPAGVTKAPIYVECLYEDRDFQTELALKDFQDLCAAQKLPERLQSVARRALEEAGLTAKELTACEIVGGGMRVPQMKRALAETLGFDTTQPSMGLSTTLNMDETVARGCALQCAILSPRMRVKPYDIVDRIPYAVRLVSRVNGKESQTDLYKKGDEFPAYRRVTFHTRSPIQLQLVYSEDSLQLLMPGTRPQIAKIAIDMSQKETAKEEEKEGAKEEEKAGKESAESEKKMEEEKEAAGSASAKPEEKKEPPKPTFKYEALPVTNEFTGLLPSQLQATEEEEKKMQQKDAEIQARNRAKNDLESYIYNMRDKVTSSYQAYILESDREVFLNDLDSTENWLYDDEGYYAKREVFEERLSKLQKIGEPVATRFREAQERPDAVSKLSERLETVERLLNTPNEKYEHITTEDRKPVFDLVAESRSWLSDMLNKQSMKNMTEDPVLLVADLRDRLNNVNALFDKVMSKPKPAPKKTETPKSPKSPKEGEETPKTPKSPKAEKEEAGAEGETPKSPKSPKAEKEKSMEVESDEGKMEVE</sequence>
<dbReference type="FunFam" id="1.20.1270.10:FF:000002">
    <property type="entry name" value="Heat shock 70 kDa protein 4"/>
    <property type="match status" value="1"/>
</dbReference>
<dbReference type="FunFam" id="3.90.640.10:FF:000004">
    <property type="entry name" value="Heat shock 70 kDa protein 4"/>
    <property type="match status" value="1"/>
</dbReference>
<dbReference type="PANTHER" id="PTHR45639:SF4">
    <property type="entry name" value="HSC70CB, ISOFORM G"/>
    <property type="match status" value="1"/>
</dbReference>
<dbReference type="InterPro" id="IPR013126">
    <property type="entry name" value="Hsp_70_fam"/>
</dbReference>
<organism evidence="4">
    <name type="scientific">Blastocystis hominis</name>
    <dbReference type="NCBI Taxonomy" id="12968"/>
    <lineage>
        <taxon>Eukaryota</taxon>
        <taxon>Sar</taxon>
        <taxon>Stramenopiles</taxon>
        <taxon>Bigyra</taxon>
        <taxon>Opalozoa</taxon>
        <taxon>Opalinata</taxon>
        <taxon>Blastocystidae</taxon>
        <taxon>Blastocystis</taxon>
    </lineage>
</organism>
<reference evidence="4" key="1">
    <citation type="submission" date="2010-02" db="EMBL/GenBank/DDBJ databases">
        <title>Sequencing and annotation of the Blastocystis hominis genome.</title>
        <authorList>
            <person name="Wincker P."/>
        </authorList>
    </citation>
    <scope>NUCLEOTIDE SEQUENCE</scope>
    <source>
        <strain evidence="4">Singapore isolate B</strain>
    </source>
</reference>
<dbReference type="Gene3D" id="3.30.420.40">
    <property type="match status" value="2"/>
</dbReference>
<dbReference type="InterPro" id="IPR043129">
    <property type="entry name" value="ATPase_NBD"/>
</dbReference>
<feature type="region of interest" description="Disordered" evidence="3">
    <location>
        <begin position="489"/>
        <end position="541"/>
    </location>
</feature>
<evidence type="ECO:0000256" key="3">
    <source>
        <dbReference type="SAM" id="MobiDB-lite"/>
    </source>
</evidence>
<dbReference type="FunFam" id="3.30.30.30:FF:000002">
    <property type="entry name" value="Heat shock 70 kDa protein 4"/>
    <property type="match status" value="1"/>
</dbReference>
<dbReference type="FunCoup" id="D8M504">
    <property type="interactions" value="106"/>
</dbReference>
<keyword evidence="5" id="KW-1185">Reference proteome</keyword>
<feature type="region of interest" description="Disordered" evidence="3">
    <location>
        <begin position="743"/>
        <end position="819"/>
    </location>
</feature>
<dbReference type="InParanoid" id="D8M504"/>
<dbReference type="CDD" id="cd11732">
    <property type="entry name" value="ASKHA_NBD_HSP70_HSP105-110-like"/>
    <property type="match status" value="1"/>
</dbReference>
<dbReference type="Gene3D" id="3.90.640.10">
    <property type="entry name" value="Actin, Chain A, domain 4"/>
    <property type="match status" value="1"/>
</dbReference>
<feature type="compositionally biased region" description="Basic and acidic residues" evidence="3">
    <location>
        <begin position="755"/>
        <end position="819"/>
    </location>
</feature>
<dbReference type="Gene3D" id="1.20.1270.10">
    <property type="match status" value="1"/>
</dbReference>
<dbReference type="Gene3D" id="2.60.34.10">
    <property type="entry name" value="Substrate Binding Domain Of DNAk, Chain A, domain 1"/>
    <property type="match status" value="1"/>
</dbReference>
<dbReference type="Proteomes" id="UP000008312">
    <property type="component" value="Unassembled WGS sequence"/>
</dbReference>
<dbReference type="EMBL" id="FN668655">
    <property type="protein sequence ID" value="CBK23143.2"/>
    <property type="molecule type" value="Genomic_DNA"/>
</dbReference>
<evidence type="ECO:0000313" key="4">
    <source>
        <dbReference type="EMBL" id="CBK23143.2"/>
    </source>
</evidence>
<dbReference type="SUPFAM" id="SSF53067">
    <property type="entry name" value="Actin-like ATPase domain"/>
    <property type="match status" value="2"/>
</dbReference>
<dbReference type="PANTHER" id="PTHR45639">
    <property type="entry name" value="HSC70CB, ISOFORM G-RELATED"/>
    <property type="match status" value="1"/>
</dbReference>